<proteinExistence type="predicted"/>
<keyword evidence="6" id="KW-0732">Signal</keyword>
<dbReference type="InterPro" id="IPR017937">
    <property type="entry name" value="Thioredoxin_CS"/>
</dbReference>
<dbReference type="RefSeq" id="WP_168614811.1">
    <property type="nucleotide sequence ID" value="NZ_BAAAOX010000005.1"/>
</dbReference>
<dbReference type="PROSITE" id="PS51257">
    <property type="entry name" value="PROKAR_LIPOPROTEIN"/>
    <property type="match status" value="1"/>
</dbReference>
<accession>A0A7H2BEV2</accession>
<dbReference type="PROSITE" id="PS51352">
    <property type="entry name" value="THIOREDOXIN_2"/>
    <property type="match status" value="1"/>
</dbReference>
<feature type="domain" description="Thioredoxin" evidence="7">
    <location>
        <begin position="58"/>
        <end position="200"/>
    </location>
</feature>
<dbReference type="EMBL" id="CP061539">
    <property type="protein sequence ID" value="QNV38198.1"/>
    <property type="molecule type" value="Genomic_DNA"/>
</dbReference>
<feature type="signal peptide" evidence="6">
    <location>
        <begin position="1"/>
        <end position="26"/>
    </location>
</feature>
<dbReference type="GO" id="GO:0016491">
    <property type="term" value="F:oxidoreductase activity"/>
    <property type="evidence" value="ECO:0007669"/>
    <property type="project" value="InterPro"/>
</dbReference>
<dbReference type="PANTHER" id="PTHR42852">
    <property type="entry name" value="THIOL:DISULFIDE INTERCHANGE PROTEIN DSBE"/>
    <property type="match status" value="1"/>
</dbReference>
<feature type="chain" id="PRO_5039521396" evidence="6">
    <location>
        <begin position="27"/>
        <end position="201"/>
    </location>
</feature>
<evidence type="ECO:0000256" key="4">
    <source>
        <dbReference type="ARBA" id="ARBA00023157"/>
    </source>
</evidence>
<protein>
    <submittedName>
        <fullName evidence="8">TlpA family protein disulfide reductase</fullName>
    </submittedName>
</protein>
<dbReference type="Gene3D" id="3.40.30.10">
    <property type="entry name" value="Glutaredoxin"/>
    <property type="match status" value="1"/>
</dbReference>
<evidence type="ECO:0000256" key="3">
    <source>
        <dbReference type="ARBA" id="ARBA00022968"/>
    </source>
</evidence>
<comment type="subcellular location">
    <subcellularLocation>
        <location evidence="1">Cell envelope</location>
    </subcellularLocation>
</comment>
<evidence type="ECO:0000259" key="7">
    <source>
        <dbReference type="PROSITE" id="PS51352"/>
    </source>
</evidence>
<dbReference type="InterPro" id="IPR050553">
    <property type="entry name" value="Thioredoxin_ResA/DsbE_sf"/>
</dbReference>
<dbReference type="GO" id="GO:0016209">
    <property type="term" value="F:antioxidant activity"/>
    <property type="evidence" value="ECO:0007669"/>
    <property type="project" value="InterPro"/>
</dbReference>
<keyword evidence="5" id="KW-0676">Redox-active center</keyword>
<evidence type="ECO:0000256" key="1">
    <source>
        <dbReference type="ARBA" id="ARBA00004196"/>
    </source>
</evidence>
<dbReference type="GO" id="GO:0030313">
    <property type="term" value="C:cell envelope"/>
    <property type="evidence" value="ECO:0007669"/>
    <property type="project" value="UniProtKB-SubCell"/>
</dbReference>
<dbReference type="InterPro" id="IPR013766">
    <property type="entry name" value="Thioredoxin_domain"/>
</dbReference>
<organism evidence="8 9">
    <name type="scientific">Rothia terrae</name>
    <dbReference type="NCBI Taxonomy" id="396015"/>
    <lineage>
        <taxon>Bacteria</taxon>
        <taxon>Bacillati</taxon>
        <taxon>Actinomycetota</taxon>
        <taxon>Actinomycetes</taxon>
        <taxon>Micrococcales</taxon>
        <taxon>Micrococcaceae</taxon>
        <taxon>Rothia</taxon>
    </lineage>
</organism>
<dbReference type="SUPFAM" id="SSF52833">
    <property type="entry name" value="Thioredoxin-like"/>
    <property type="match status" value="1"/>
</dbReference>
<evidence type="ECO:0000313" key="9">
    <source>
        <dbReference type="Proteomes" id="UP000516404"/>
    </source>
</evidence>
<keyword evidence="3" id="KW-0812">Transmembrane</keyword>
<evidence type="ECO:0000256" key="2">
    <source>
        <dbReference type="ARBA" id="ARBA00022748"/>
    </source>
</evidence>
<sequence>MNLLRRTVTRRQGLSLSIAAAGLMLAGCSSENDALADQANAGDNKGYIAGDGSVTEWKKEEREAPVEFTGDLFDGGTLSASDLRGKPAMLNFWYAGCAPCRAEAPHLIELHDKFGKDIAFWGVNVRDEAGTAEAFERNFKIPYKSMKDASGKVLLALSKTVPAQAVPTTLLLDKEGRVAARVLGEIDSSIMKTMMQDLLGE</sequence>
<keyword evidence="3" id="KW-0735">Signal-anchor</keyword>
<evidence type="ECO:0000256" key="6">
    <source>
        <dbReference type="SAM" id="SignalP"/>
    </source>
</evidence>
<dbReference type="AlphaFoldDB" id="A0A7H2BEV2"/>
<dbReference type="PANTHER" id="PTHR42852:SF6">
    <property type="entry name" value="THIOL:DISULFIDE INTERCHANGE PROTEIN DSBE"/>
    <property type="match status" value="1"/>
</dbReference>
<dbReference type="CDD" id="cd02966">
    <property type="entry name" value="TlpA_like_family"/>
    <property type="match status" value="1"/>
</dbReference>
<dbReference type="InterPro" id="IPR000866">
    <property type="entry name" value="AhpC/TSA"/>
</dbReference>
<gene>
    <name evidence="8" type="ORF">IDM49_02650</name>
</gene>
<evidence type="ECO:0000256" key="5">
    <source>
        <dbReference type="ARBA" id="ARBA00023284"/>
    </source>
</evidence>
<keyword evidence="4" id="KW-1015">Disulfide bond</keyword>
<keyword evidence="2" id="KW-0201">Cytochrome c-type biogenesis</keyword>
<name>A0A7H2BEV2_9MICC</name>
<dbReference type="Pfam" id="PF00578">
    <property type="entry name" value="AhpC-TSA"/>
    <property type="match status" value="1"/>
</dbReference>
<dbReference type="InterPro" id="IPR036249">
    <property type="entry name" value="Thioredoxin-like_sf"/>
</dbReference>
<evidence type="ECO:0000313" key="8">
    <source>
        <dbReference type="EMBL" id="QNV38198.1"/>
    </source>
</evidence>
<dbReference type="GO" id="GO:0017004">
    <property type="term" value="P:cytochrome complex assembly"/>
    <property type="evidence" value="ECO:0007669"/>
    <property type="project" value="UniProtKB-KW"/>
</dbReference>
<dbReference type="Proteomes" id="UP000516404">
    <property type="component" value="Chromosome"/>
</dbReference>
<dbReference type="PROSITE" id="PS00194">
    <property type="entry name" value="THIOREDOXIN_1"/>
    <property type="match status" value="1"/>
</dbReference>
<dbReference type="GeneID" id="96623125"/>
<dbReference type="KEGG" id="rter:IDM49_02650"/>
<keyword evidence="9" id="KW-1185">Reference proteome</keyword>
<reference evidence="8 9" key="1">
    <citation type="submission" date="2020-09" db="EMBL/GenBank/DDBJ databases">
        <title>Investigation of environmental microbes.</title>
        <authorList>
            <person name="Ou Y."/>
            <person name="Kang Q."/>
        </authorList>
    </citation>
    <scope>NUCLEOTIDE SEQUENCE [LARGE SCALE GENOMIC DNA]</scope>
    <source>
        <strain evidence="8 9">KJZ-14</strain>
    </source>
</reference>